<comment type="caution">
    <text evidence="7">Lacks conserved residue(s) required for the propagation of feature annotation.</text>
</comment>
<dbReference type="GO" id="GO:0005615">
    <property type="term" value="C:extracellular space"/>
    <property type="evidence" value="ECO:0007669"/>
    <property type="project" value="TreeGrafter"/>
</dbReference>
<sequence length="95" mass="10864">MDFKIIPREITKHMCRTSLSLICYLSLLHQRECSNFIKVLQPFNQTHLYVCGTGAFHPVCSYLEDSVFRLDALVENGRGKSPYDPKLLTASMLIV</sequence>
<feature type="domain" description="Sema" evidence="8">
    <location>
        <begin position="1"/>
        <end position="95"/>
    </location>
</feature>
<dbReference type="PANTHER" id="PTHR11036:SF23">
    <property type="entry name" value="SEMAPHORIN-3A"/>
    <property type="match status" value="1"/>
</dbReference>
<dbReference type="GO" id="GO:0001755">
    <property type="term" value="P:neural crest cell migration"/>
    <property type="evidence" value="ECO:0007669"/>
    <property type="project" value="TreeGrafter"/>
</dbReference>
<dbReference type="GO" id="GO:0030335">
    <property type="term" value="P:positive regulation of cell migration"/>
    <property type="evidence" value="ECO:0007669"/>
    <property type="project" value="TreeGrafter"/>
</dbReference>
<evidence type="ECO:0000259" key="8">
    <source>
        <dbReference type="PROSITE" id="PS51004"/>
    </source>
</evidence>
<dbReference type="GO" id="GO:0098978">
    <property type="term" value="C:glutamatergic synapse"/>
    <property type="evidence" value="ECO:0007669"/>
    <property type="project" value="TreeGrafter"/>
</dbReference>
<dbReference type="GO" id="GO:0030424">
    <property type="term" value="C:axon"/>
    <property type="evidence" value="ECO:0007669"/>
    <property type="project" value="TreeGrafter"/>
</dbReference>
<evidence type="ECO:0000256" key="4">
    <source>
        <dbReference type="ARBA" id="ARBA00022902"/>
    </source>
</evidence>
<dbReference type="PANTHER" id="PTHR11036">
    <property type="entry name" value="SEMAPHORIN"/>
    <property type="match status" value="1"/>
</dbReference>
<evidence type="ECO:0000256" key="1">
    <source>
        <dbReference type="ARBA" id="ARBA00022473"/>
    </source>
</evidence>
<evidence type="ECO:0000256" key="2">
    <source>
        <dbReference type="ARBA" id="ARBA00022729"/>
    </source>
</evidence>
<gene>
    <name evidence="9" type="primary">sema3ab_0</name>
    <name evidence="9" type="ORF">EYF80_058747</name>
</gene>
<keyword evidence="4" id="KW-0524">Neurogenesis</keyword>
<dbReference type="AlphaFoldDB" id="A0A4Z2ER86"/>
<dbReference type="InterPro" id="IPR001627">
    <property type="entry name" value="Semap_dom"/>
</dbReference>
<dbReference type="OrthoDB" id="8812541at2759"/>
<dbReference type="GO" id="GO:0005886">
    <property type="term" value="C:plasma membrane"/>
    <property type="evidence" value="ECO:0007669"/>
    <property type="project" value="TreeGrafter"/>
</dbReference>
<keyword evidence="5" id="KW-0325">Glycoprotein</keyword>
<comment type="caution">
    <text evidence="9">The sequence shown here is derived from an EMBL/GenBank/DDBJ whole genome shotgun (WGS) entry which is preliminary data.</text>
</comment>
<proteinExistence type="predicted"/>
<accession>A0A4Z2ER86</accession>
<evidence type="ECO:0000313" key="10">
    <source>
        <dbReference type="Proteomes" id="UP000314294"/>
    </source>
</evidence>
<name>A0A4Z2ER86_9TELE</name>
<dbReference type="PROSITE" id="PS51004">
    <property type="entry name" value="SEMA"/>
    <property type="match status" value="1"/>
</dbReference>
<dbReference type="SUPFAM" id="SSF101912">
    <property type="entry name" value="Sema domain"/>
    <property type="match status" value="1"/>
</dbReference>
<evidence type="ECO:0000256" key="3">
    <source>
        <dbReference type="ARBA" id="ARBA00022782"/>
    </source>
</evidence>
<dbReference type="EMBL" id="SRLO01003807">
    <property type="protein sequence ID" value="TNN31101.1"/>
    <property type="molecule type" value="Genomic_DNA"/>
</dbReference>
<dbReference type="InterPro" id="IPR027231">
    <property type="entry name" value="Semaphorin"/>
</dbReference>
<dbReference type="GO" id="GO:0038191">
    <property type="term" value="F:neuropilin binding"/>
    <property type="evidence" value="ECO:0007669"/>
    <property type="project" value="TreeGrafter"/>
</dbReference>
<dbReference type="Proteomes" id="UP000314294">
    <property type="component" value="Unassembled WGS sequence"/>
</dbReference>
<dbReference type="GO" id="GO:0045499">
    <property type="term" value="F:chemorepellent activity"/>
    <property type="evidence" value="ECO:0007669"/>
    <property type="project" value="TreeGrafter"/>
</dbReference>
<dbReference type="InterPro" id="IPR015943">
    <property type="entry name" value="WD40/YVTN_repeat-like_dom_sf"/>
</dbReference>
<keyword evidence="10" id="KW-1185">Reference proteome</keyword>
<organism evidence="9 10">
    <name type="scientific">Liparis tanakae</name>
    <name type="common">Tanaka's snailfish</name>
    <dbReference type="NCBI Taxonomy" id="230148"/>
    <lineage>
        <taxon>Eukaryota</taxon>
        <taxon>Metazoa</taxon>
        <taxon>Chordata</taxon>
        <taxon>Craniata</taxon>
        <taxon>Vertebrata</taxon>
        <taxon>Euteleostomi</taxon>
        <taxon>Actinopterygii</taxon>
        <taxon>Neopterygii</taxon>
        <taxon>Teleostei</taxon>
        <taxon>Neoteleostei</taxon>
        <taxon>Acanthomorphata</taxon>
        <taxon>Eupercaria</taxon>
        <taxon>Perciformes</taxon>
        <taxon>Cottioidei</taxon>
        <taxon>Cottales</taxon>
        <taxon>Liparidae</taxon>
        <taxon>Liparis</taxon>
    </lineage>
</organism>
<evidence type="ECO:0000256" key="6">
    <source>
        <dbReference type="ARBA" id="ARBA00023319"/>
    </source>
</evidence>
<protein>
    <submittedName>
        <fullName evidence="9">Semaphorin-3ab</fullName>
    </submittedName>
</protein>
<evidence type="ECO:0000256" key="5">
    <source>
        <dbReference type="ARBA" id="ARBA00023180"/>
    </source>
</evidence>
<dbReference type="GO" id="GO:0071526">
    <property type="term" value="P:semaphorin-plexin signaling pathway"/>
    <property type="evidence" value="ECO:0007669"/>
    <property type="project" value="TreeGrafter"/>
</dbReference>
<evidence type="ECO:0000256" key="7">
    <source>
        <dbReference type="PROSITE-ProRule" id="PRU00352"/>
    </source>
</evidence>
<keyword evidence="3" id="KW-0221">Differentiation</keyword>
<dbReference type="GO" id="GO:0008045">
    <property type="term" value="P:motor neuron axon guidance"/>
    <property type="evidence" value="ECO:0007669"/>
    <property type="project" value="TreeGrafter"/>
</dbReference>
<dbReference type="Gene3D" id="2.130.10.10">
    <property type="entry name" value="YVTN repeat-like/Quinoprotein amine dehydrogenase"/>
    <property type="match status" value="1"/>
</dbReference>
<keyword evidence="1" id="KW-0217">Developmental protein</keyword>
<keyword evidence="2" id="KW-0732">Signal</keyword>
<dbReference type="InterPro" id="IPR036352">
    <property type="entry name" value="Semap_dom_sf"/>
</dbReference>
<reference evidence="9 10" key="1">
    <citation type="submission" date="2019-03" db="EMBL/GenBank/DDBJ databases">
        <title>First draft genome of Liparis tanakae, snailfish: a comprehensive survey of snailfish specific genes.</title>
        <authorList>
            <person name="Kim W."/>
            <person name="Song I."/>
            <person name="Jeong J.-H."/>
            <person name="Kim D."/>
            <person name="Kim S."/>
            <person name="Ryu S."/>
            <person name="Song J.Y."/>
            <person name="Lee S.K."/>
        </authorList>
    </citation>
    <scope>NUCLEOTIDE SEQUENCE [LARGE SCALE GENOMIC DNA]</scope>
    <source>
        <tissue evidence="9">Muscle</tissue>
    </source>
</reference>
<keyword evidence="6" id="KW-0393">Immunoglobulin domain</keyword>
<evidence type="ECO:0000313" key="9">
    <source>
        <dbReference type="EMBL" id="TNN31101.1"/>
    </source>
</evidence>
<dbReference type="GO" id="GO:0030215">
    <property type="term" value="F:semaphorin receptor binding"/>
    <property type="evidence" value="ECO:0007669"/>
    <property type="project" value="InterPro"/>
</dbReference>